<organism evidence="4 5">
    <name type="scientific">Aphis craccivora</name>
    <name type="common">Cowpea aphid</name>
    <dbReference type="NCBI Taxonomy" id="307492"/>
    <lineage>
        <taxon>Eukaryota</taxon>
        <taxon>Metazoa</taxon>
        <taxon>Ecdysozoa</taxon>
        <taxon>Arthropoda</taxon>
        <taxon>Hexapoda</taxon>
        <taxon>Insecta</taxon>
        <taxon>Pterygota</taxon>
        <taxon>Neoptera</taxon>
        <taxon>Paraneoptera</taxon>
        <taxon>Hemiptera</taxon>
        <taxon>Sternorrhyncha</taxon>
        <taxon>Aphidomorpha</taxon>
        <taxon>Aphidoidea</taxon>
        <taxon>Aphididae</taxon>
        <taxon>Aphidini</taxon>
        <taxon>Aphis</taxon>
        <taxon>Aphis</taxon>
    </lineage>
</organism>
<dbReference type="Gene3D" id="3.10.10.10">
    <property type="entry name" value="HIV Type 1 Reverse Transcriptase, subunit A, domain 1"/>
    <property type="match status" value="1"/>
</dbReference>
<dbReference type="Pfam" id="PF18701">
    <property type="entry name" value="DUF5641"/>
    <property type="match status" value="1"/>
</dbReference>
<comment type="caution">
    <text evidence="4">The sequence shown here is derived from an EMBL/GenBank/DDBJ whole genome shotgun (WGS) entry which is preliminary data.</text>
</comment>
<evidence type="ECO:0000256" key="2">
    <source>
        <dbReference type="SAM" id="Phobius"/>
    </source>
</evidence>
<dbReference type="InterPro" id="IPR036397">
    <property type="entry name" value="RNaseH_sf"/>
</dbReference>
<evidence type="ECO:0000259" key="3">
    <source>
        <dbReference type="PROSITE" id="PS50994"/>
    </source>
</evidence>
<evidence type="ECO:0000256" key="1">
    <source>
        <dbReference type="SAM" id="MobiDB-lite"/>
    </source>
</evidence>
<gene>
    <name evidence="4" type="ORF">FWK35_00033001</name>
</gene>
<dbReference type="PANTHER" id="PTHR47331">
    <property type="entry name" value="PHD-TYPE DOMAIN-CONTAINING PROTEIN"/>
    <property type="match status" value="1"/>
</dbReference>
<accession>A0A6G0X6Z1</accession>
<dbReference type="Pfam" id="PF17921">
    <property type="entry name" value="Integrase_H2C2"/>
    <property type="match status" value="1"/>
</dbReference>
<dbReference type="InterPro" id="IPR012337">
    <property type="entry name" value="RNaseH-like_sf"/>
</dbReference>
<dbReference type="Pfam" id="PF03564">
    <property type="entry name" value="DUF1759"/>
    <property type="match status" value="1"/>
</dbReference>
<dbReference type="InterPro" id="IPR008042">
    <property type="entry name" value="Retrotrans_Pao"/>
</dbReference>
<keyword evidence="2" id="KW-0472">Membrane</keyword>
<dbReference type="InterPro" id="IPR001584">
    <property type="entry name" value="Integrase_cat-core"/>
</dbReference>
<reference evidence="4 5" key="1">
    <citation type="submission" date="2019-08" db="EMBL/GenBank/DDBJ databases">
        <title>Whole genome of Aphis craccivora.</title>
        <authorList>
            <person name="Voronova N.V."/>
            <person name="Shulinski R.S."/>
            <person name="Bandarenka Y.V."/>
            <person name="Zhorov D.G."/>
            <person name="Warner D."/>
        </authorList>
    </citation>
    <scope>NUCLEOTIDE SEQUENCE [LARGE SCALE GENOMIC DNA]</scope>
    <source>
        <strain evidence="4">180601</strain>
        <tissue evidence="4">Whole Body</tissue>
    </source>
</reference>
<feature type="domain" description="Integrase catalytic" evidence="3">
    <location>
        <begin position="1469"/>
        <end position="1657"/>
    </location>
</feature>
<dbReference type="Gene3D" id="3.30.70.270">
    <property type="match status" value="1"/>
</dbReference>
<dbReference type="PROSITE" id="PS50994">
    <property type="entry name" value="INTEGRASE"/>
    <property type="match status" value="1"/>
</dbReference>
<name>A0A6G0X6Z1_APHCR</name>
<keyword evidence="5" id="KW-1185">Reference proteome</keyword>
<dbReference type="GO" id="GO:0042575">
    <property type="term" value="C:DNA polymerase complex"/>
    <property type="evidence" value="ECO:0007669"/>
    <property type="project" value="UniProtKB-ARBA"/>
</dbReference>
<dbReference type="Pfam" id="PF05380">
    <property type="entry name" value="Peptidase_A17"/>
    <property type="match status" value="1"/>
</dbReference>
<feature type="non-terminal residue" evidence="4">
    <location>
        <position position="1771"/>
    </location>
</feature>
<sequence length="1771" mass="198960">SPTQTFGSRAWLIGPSTDLVLWIHVICLLLFIHHHLASLFNACIGRFIIDLVGLAVLILALTFALSGIFQYNMGDADRDARAKDRLTLRRDGVVARIRHIHQLATSLATDPAVRPQLAVAIQDLDPLWASFEVENNDLLSILSNLNLLTEFPVDLEVKVRSLVVEAKALWNEAQSPSGVSIGTVQRVTYETTGDNSSCSASSKDCPASDAPLSVVPMRLPEIPLPHFDGECQNWPVFRDLFNNLVANNDKISNVTKFYYLVGCLHADPQEVVKGFSISNESFALAWDALTERYDKPRRLAASIIDKLITAPVASSENLVALQRFLSVFDENILILESLQIPDLAFFLLFSLASRCLPTFSRRQFESENNEEYPSVQSVIKFVKSRIQVIENAGVQPSGSSSKPASTKKPALRRDSKTTLVATNPSAAAKPTSSKTSQSKSAAMKCLMCSGAHQLADCSRFKALSLDERYNFVCTNRLCMVCFREGHMSFKCPASCATCQRRHHALLHRDPTPKTVSPPAVMLGQDSSSPGARYSGELPHYTRVDRFGFADKCDNINMLLPVTGLSGQRAPDVHGVVQLTIQPRDRPTPSIRVKPWVLSSITTDMPARQLPAQVRARCNHLNLADPSFDKPGPVDMLIGADIFPQVWNDKSSSLGPGFPSVYSSVFGWVLVGPVQEHPDIGAQSMLVSLVSSMEALMEGFWNVEEPEVAPPQFTEEGLCETLFSSEMSRNSQGRFSVPLPFRSDRKSVDFPGSRQVALNRFFHLERKLESDRILHKAYSTFMSEYEELGHMSRAEGEGQYFIPHHAVQKMEGDQLKLRVVFDASAKCHSGVSLNQCLLVGPKLQQDIVDVLTGFRVHKVAFTTDICKMYRQIDVLPQYRGYQYILWRESPQLTVKEYELNTVTYGVNCAPYLALRVLRYIADTDCKDLPDVHHALRHQTYMDDICVGAESLEAAQALQSSLIKTLARSGLQLKKWASNSPELLSKLDPEDCSRDPLSFDQNDSVQVLGMRWNAGEDFFSFHTNQFRLILTKRGVLSMIARIFDPLGMLSPTIFYAKTIMQRLWIAQIDWDSKLPADISEEWCNFYHSLSWLREIRIPRYISCSIGCSYLLCGFCDASEKGYAAVVYFRVTDPSGVTDVFFLGAKTKLAPMKPITIPRLKLSGAVLLALWLARLKRILECQLSLSDVFAWSDSSIVLFWLNNPHTSFKTFVSNRIFQIHSTIPENNPADCASRGLSPSELRKCKLYWKGPSFPKSPIETWSQEIPCLGMEQLPETKQVSLLTREVPPGEWFARFSSFNHMIRVIARLRRFMLVCRKKSVEVGFLKQFELDDALQIVFRCSQECYLSSLVCGLQWGSPVQSKTLARLCPFLDSNGIVRVGGRLQNSNWSERRKHPIFIPKESHLAVLITRHWHLYACHARPRLLIALVQQRFWIIGIRRIAHRVIRQCVICAKMSSDNPQPIMAALPGFRVREAHPFSIVGIDYAGTLQMKALSLRKARIVKVYIVVFVCITTKAVHLELVSALSTEAFLLTLDRFVARRGLPTSIYSDCGTNFVGAARQLRQLVNHPDSRDQLSGHIACEWHFNPPGAPHFRGIWEAAVKSAKSLLLRAMNSQIWTLEEFTTVLCRVEAALNSRPLVPESSDPNDLECLTPGHFLVGRPLMAIPEPVDTSPQLGLQTRWKLLQQSFQFFWRRWSREYLNTLQARGRWTKTGTNLEIGSMVIIKTNDAPPLSWPLGRIIEVYPGTDNVVRVAKVMTKQGVFTRPVVKLVPLPTD</sequence>
<dbReference type="GO" id="GO:0071897">
    <property type="term" value="P:DNA biosynthetic process"/>
    <property type="evidence" value="ECO:0007669"/>
    <property type="project" value="UniProtKB-ARBA"/>
</dbReference>
<dbReference type="Proteomes" id="UP000478052">
    <property type="component" value="Unassembled WGS sequence"/>
</dbReference>
<dbReference type="InterPro" id="IPR043502">
    <property type="entry name" value="DNA/RNA_pol_sf"/>
</dbReference>
<feature type="region of interest" description="Disordered" evidence="1">
    <location>
        <begin position="393"/>
        <end position="435"/>
    </location>
</feature>
<keyword evidence="2" id="KW-0812">Transmembrane</keyword>
<protein>
    <submittedName>
        <fullName evidence="4">Integrase catalytic domain-containing protein</fullName>
    </submittedName>
</protein>
<keyword evidence="2" id="KW-1133">Transmembrane helix</keyword>
<dbReference type="InterPro" id="IPR041588">
    <property type="entry name" value="Integrase_H2C2"/>
</dbReference>
<dbReference type="GO" id="GO:0003676">
    <property type="term" value="F:nucleic acid binding"/>
    <property type="evidence" value="ECO:0007669"/>
    <property type="project" value="InterPro"/>
</dbReference>
<dbReference type="EMBL" id="VUJU01008085">
    <property type="protein sequence ID" value="KAF0735693.1"/>
    <property type="molecule type" value="Genomic_DNA"/>
</dbReference>
<dbReference type="Gene3D" id="3.30.420.10">
    <property type="entry name" value="Ribonuclease H-like superfamily/Ribonuclease H"/>
    <property type="match status" value="1"/>
</dbReference>
<dbReference type="PANTHER" id="PTHR47331:SF1">
    <property type="entry name" value="GAG-LIKE PROTEIN"/>
    <property type="match status" value="1"/>
</dbReference>
<feature type="transmembrane region" description="Helical" evidence="2">
    <location>
        <begin position="20"/>
        <end position="40"/>
    </location>
</feature>
<proteinExistence type="predicted"/>
<dbReference type="SUPFAM" id="SSF56672">
    <property type="entry name" value="DNA/RNA polymerases"/>
    <property type="match status" value="1"/>
</dbReference>
<evidence type="ECO:0000313" key="4">
    <source>
        <dbReference type="EMBL" id="KAF0735693.1"/>
    </source>
</evidence>
<feature type="transmembrane region" description="Helical" evidence="2">
    <location>
        <begin position="47"/>
        <end position="69"/>
    </location>
</feature>
<dbReference type="OrthoDB" id="6596555at2759"/>
<feature type="compositionally biased region" description="Low complexity" evidence="1">
    <location>
        <begin position="421"/>
        <end position="435"/>
    </location>
</feature>
<feature type="compositionally biased region" description="Low complexity" evidence="1">
    <location>
        <begin position="396"/>
        <end position="408"/>
    </location>
</feature>
<dbReference type="InterPro" id="IPR043128">
    <property type="entry name" value="Rev_trsase/Diguanyl_cyclase"/>
</dbReference>
<dbReference type="GO" id="GO:0015074">
    <property type="term" value="P:DNA integration"/>
    <property type="evidence" value="ECO:0007669"/>
    <property type="project" value="InterPro"/>
</dbReference>
<dbReference type="InterPro" id="IPR005312">
    <property type="entry name" value="DUF1759"/>
</dbReference>
<evidence type="ECO:0000313" key="5">
    <source>
        <dbReference type="Proteomes" id="UP000478052"/>
    </source>
</evidence>
<dbReference type="InterPro" id="IPR040676">
    <property type="entry name" value="DUF5641"/>
</dbReference>
<dbReference type="SUPFAM" id="SSF53098">
    <property type="entry name" value="Ribonuclease H-like"/>
    <property type="match status" value="1"/>
</dbReference>
<feature type="non-terminal residue" evidence="4">
    <location>
        <position position="1"/>
    </location>
</feature>